<evidence type="ECO:0000313" key="2">
    <source>
        <dbReference type="EMBL" id="RUS20946.1"/>
    </source>
</evidence>
<evidence type="ECO:0000259" key="1">
    <source>
        <dbReference type="Pfam" id="PF12937"/>
    </source>
</evidence>
<reference evidence="2 3" key="1">
    <citation type="journal article" date="2018" name="New Phytol.">
        <title>Phylogenomics of Endogonaceae and evolution of mycorrhizas within Mucoromycota.</title>
        <authorList>
            <person name="Chang Y."/>
            <person name="Desiro A."/>
            <person name="Na H."/>
            <person name="Sandor L."/>
            <person name="Lipzen A."/>
            <person name="Clum A."/>
            <person name="Barry K."/>
            <person name="Grigoriev I.V."/>
            <person name="Martin F.M."/>
            <person name="Stajich J.E."/>
            <person name="Smith M.E."/>
            <person name="Bonito G."/>
            <person name="Spatafora J.W."/>
        </authorList>
    </citation>
    <scope>NUCLEOTIDE SEQUENCE [LARGE SCALE GENOMIC DNA]</scope>
    <source>
        <strain evidence="2 3">AD002</strain>
    </source>
</reference>
<dbReference type="SUPFAM" id="SSF52047">
    <property type="entry name" value="RNI-like"/>
    <property type="match status" value="1"/>
</dbReference>
<organism evidence="2 3">
    <name type="scientific">Jimgerdemannia flammicorona</name>
    <dbReference type="NCBI Taxonomy" id="994334"/>
    <lineage>
        <taxon>Eukaryota</taxon>
        <taxon>Fungi</taxon>
        <taxon>Fungi incertae sedis</taxon>
        <taxon>Mucoromycota</taxon>
        <taxon>Mucoromycotina</taxon>
        <taxon>Endogonomycetes</taxon>
        <taxon>Endogonales</taxon>
        <taxon>Endogonaceae</taxon>
        <taxon>Jimgerdemannia</taxon>
    </lineage>
</organism>
<comment type="caution">
    <text evidence="2">The sequence shown here is derived from an EMBL/GenBank/DDBJ whole genome shotgun (WGS) entry which is preliminary data.</text>
</comment>
<dbReference type="InterPro" id="IPR001810">
    <property type="entry name" value="F-box_dom"/>
</dbReference>
<evidence type="ECO:0000313" key="3">
    <source>
        <dbReference type="Proteomes" id="UP000274822"/>
    </source>
</evidence>
<dbReference type="PANTHER" id="PTHR16134">
    <property type="entry name" value="F-BOX/TPR REPEAT PROTEIN POF3"/>
    <property type="match status" value="1"/>
</dbReference>
<dbReference type="AlphaFoldDB" id="A0A433PTX6"/>
<dbReference type="PANTHER" id="PTHR16134:SF119">
    <property type="entry name" value="AT02038P-RELATED"/>
    <property type="match status" value="1"/>
</dbReference>
<feature type="domain" description="F-box" evidence="1">
    <location>
        <begin position="2"/>
        <end position="38"/>
    </location>
</feature>
<dbReference type="InterPro" id="IPR032675">
    <property type="entry name" value="LRR_dom_sf"/>
</dbReference>
<proteinExistence type="predicted"/>
<dbReference type="Pfam" id="PF12937">
    <property type="entry name" value="F-box-like"/>
    <property type="match status" value="1"/>
</dbReference>
<gene>
    <name evidence="2" type="ORF">BC938DRAFT_475484</name>
</gene>
<keyword evidence="3" id="KW-1185">Reference proteome</keyword>
<dbReference type="Proteomes" id="UP000274822">
    <property type="component" value="Unassembled WGS sequence"/>
</dbReference>
<sequence length="353" mass="39226">MPRLPPEILGHIFRLLKEAQGSKLDFLAASLVCTLWHMEAQPLFDPVSFQVNDLLLKNYIGHSRLIRRVRLYSLLAESLRYGLNYCDHLKSIAIDVTRVNDGLRACAAAIHQIMRLHPPSLQLINITYHWIPYVPAAVIELLDIIFPPGEVVSTTSLTICSNKKMGHGVTIQLLERLGPTLCNFSLSGSQFDATLLEALGRCRGLQQLSVCMGLHPGSGVRRAPPDSVAILAAALPNLTTLLFSARNFGKKVCVSNDQLREIVTRLPGLKRLMADADRTVNDECLRFVVRHAKKMEDLELIGCESLRGEGVWTENDVGCRGLRRLRLSGAFGISSSFIRLLQQECPGLSVELW</sequence>
<dbReference type="EMBL" id="RBNJ01020794">
    <property type="protein sequence ID" value="RUS20946.1"/>
    <property type="molecule type" value="Genomic_DNA"/>
</dbReference>
<dbReference type="Gene3D" id="3.80.10.10">
    <property type="entry name" value="Ribonuclease Inhibitor"/>
    <property type="match status" value="1"/>
</dbReference>
<name>A0A433PTX6_9FUNG</name>
<protein>
    <recommendedName>
        <fullName evidence="1">F-box domain-containing protein</fullName>
    </recommendedName>
</protein>
<accession>A0A433PTX6</accession>